<dbReference type="AlphaFoldDB" id="A0A4Z2H6L9"/>
<evidence type="ECO:0000313" key="3">
    <source>
        <dbReference type="Proteomes" id="UP000314294"/>
    </source>
</evidence>
<proteinExistence type="predicted"/>
<keyword evidence="3" id="KW-1185">Reference proteome</keyword>
<dbReference type="Proteomes" id="UP000314294">
    <property type="component" value="Unassembled WGS sequence"/>
</dbReference>
<organism evidence="2 3">
    <name type="scientific">Liparis tanakae</name>
    <name type="common">Tanaka's snailfish</name>
    <dbReference type="NCBI Taxonomy" id="230148"/>
    <lineage>
        <taxon>Eukaryota</taxon>
        <taxon>Metazoa</taxon>
        <taxon>Chordata</taxon>
        <taxon>Craniata</taxon>
        <taxon>Vertebrata</taxon>
        <taxon>Euteleostomi</taxon>
        <taxon>Actinopterygii</taxon>
        <taxon>Neopterygii</taxon>
        <taxon>Teleostei</taxon>
        <taxon>Neoteleostei</taxon>
        <taxon>Acanthomorphata</taxon>
        <taxon>Eupercaria</taxon>
        <taxon>Perciformes</taxon>
        <taxon>Cottioidei</taxon>
        <taxon>Cottales</taxon>
        <taxon>Liparidae</taxon>
        <taxon>Liparis</taxon>
    </lineage>
</organism>
<sequence>MPRDVEGVALSVAKAVDDGAAQAALLPDGLLERLGFAPVQPQVPTLRDVQRLLTGLKHFVRGGYRSRPAGNKSTDGGLLASVRFVWVVFVWVWERALKGGGICAPQQAEQKQQNRCRDHHCPGRRLAGSRNRWWLFLKEVRNRLLGDHIVQPLAHEGTRVRRVRVPVVLAEVFGNVVSGQLGHNIGDVAEGSEVLEPFVSTTLWRKRSITTPTASAAPTQQQAPIKVLHPGPSDAQLLHDAVQESLDVGFRHLVHGAGAAGRSPADLQAQEEAEQREPQRRANVCHLPERHAQMDRRTHKHFLCTMEGPASSYSCLLIHICWKVDREAKMEPPIQTEYFLSGGAMICREEQRNGFVPYDIVNLPPTGSNQSVPVQRAHLDLHGAGGQGGDLLLHAVSNARSHGYQPTPCLAGERREVKRL</sequence>
<comment type="caution">
    <text evidence="2">The sequence shown here is derived from an EMBL/GenBank/DDBJ whole genome shotgun (WGS) entry which is preliminary data.</text>
</comment>
<name>A0A4Z2H6L9_9TELE</name>
<gene>
    <name evidence="2" type="ORF">EYF80_029136</name>
</gene>
<dbReference type="EMBL" id="SRLO01000330">
    <property type="protein sequence ID" value="TNN60663.1"/>
    <property type="molecule type" value="Genomic_DNA"/>
</dbReference>
<protein>
    <submittedName>
        <fullName evidence="2">Uncharacterized protein</fullName>
    </submittedName>
</protein>
<evidence type="ECO:0000313" key="2">
    <source>
        <dbReference type="EMBL" id="TNN60663.1"/>
    </source>
</evidence>
<evidence type="ECO:0000256" key="1">
    <source>
        <dbReference type="SAM" id="MobiDB-lite"/>
    </source>
</evidence>
<accession>A0A4Z2H6L9</accession>
<reference evidence="2 3" key="1">
    <citation type="submission" date="2019-03" db="EMBL/GenBank/DDBJ databases">
        <title>First draft genome of Liparis tanakae, snailfish: a comprehensive survey of snailfish specific genes.</title>
        <authorList>
            <person name="Kim W."/>
            <person name="Song I."/>
            <person name="Jeong J.-H."/>
            <person name="Kim D."/>
            <person name="Kim S."/>
            <person name="Ryu S."/>
            <person name="Song J.Y."/>
            <person name="Lee S.K."/>
        </authorList>
    </citation>
    <scope>NUCLEOTIDE SEQUENCE [LARGE SCALE GENOMIC DNA]</scope>
    <source>
        <tissue evidence="2">Muscle</tissue>
    </source>
</reference>
<feature type="region of interest" description="Disordered" evidence="1">
    <location>
        <begin position="260"/>
        <end position="281"/>
    </location>
</feature>